<keyword evidence="6 10" id="KW-1133">Transmembrane helix</keyword>
<evidence type="ECO:0000256" key="9">
    <source>
        <dbReference type="ARBA" id="ARBA00023224"/>
    </source>
</evidence>
<evidence type="ECO:0000313" key="12">
    <source>
        <dbReference type="Proteomes" id="UP000053105"/>
    </source>
</evidence>
<dbReference type="OrthoDB" id="8185860at2759"/>
<feature type="transmembrane region" description="Helical" evidence="10">
    <location>
        <begin position="12"/>
        <end position="39"/>
    </location>
</feature>
<sequence length="333" mass="38972">MYAIYVRSSSLLFQYCIYVISTILCVVLSFFKVMVLYILRTEYQKIILYAQKNFWHLKYKGNDKILFMECRKFCKLWAVTACFFIQISVSFYVITPLYGNYGKNKSERMLPFQLWLDIPMSVTPYYEILFTIQVLALEQIGLTFLSSDICLCIMNVHVMYQFRMLQHRLSNLWKIIAEQRDKMDYTEKCYTALKECIRQHQLLIKFCDKLENVHTLPILAHVVVFSLLMCVDAYEIFLADVTATRRLTFVFTVIGNFIHIVTFTYSCHGLIEESTKVCFAAYSGWWTTLPMTETGKMIRKDVNTIMMKSKRPCCLSAGGFFPVSLETSTAVRI</sequence>
<comment type="subcellular location">
    <subcellularLocation>
        <location evidence="1">Cell membrane</location>
        <topology evidence="1">Multi-pass membrane protein</topology>
    </subcellularLocation>
</comment>
<evidence type="ECO:0000256" key="2">
    <source>
        <dbReference type="ARBA" id="ARBA00022475"/>
    </source>
</evidence>
<feature type="transmembrane region" description="Helical" evidence="10">
    <location>
        <begin position="76"/>
        <end position="98"/>
    </location>
</feature>
<keyword evidence="4 10" id="KW-0812">Transmembrane</keyword>
<proteinExistence type="predicted"/>
<keyword evidence="2" id="KW-1003">Cell membrane</keyword>
<keyword evidence="3" id="KW-0716">Sensory transduction</keyword>
<dbReference type="InterPro" id="IPR004117">
    <property type="entry name" value="7tm6_olfct_rcpt"/>
</dbReference>
<evidence type="ECO:0000256" key="5">
    <source>
        <dbReference type="ARBA" id="ARBA00022725"/>
    </source>
</evidence>
<evidence type="ECO:0000256" key="1">
    <source>
        <dbReference type="ARBA" id="ARBA00004651"/>
    </source>
</evidence>
<keyword evidence="5" id="KW-0552">Olfaction</keyword>
<evidence type="ECO:0000313" key="11">
    <source>
        <dbReference type="EMBL" id="KOX67231.1"/>
    </source>
</evidence>
<evidence type="ECO:0000256" key="7">
    <source>
        <dbReference type="ARBA" id="ARBA00023136"/>
    </source>
</evidence>
<evidence type="ECO:0000256" key="10">
    <source>
        <dbReference type="SAM" id="Phobius"/>
    </source>
</evidence>
<evidence type="ECO:0000256" key="4">
    <source>
        <dbReference type="ARBA" id="ARBA00022692"/>
    </source>
</evidence>
<dbReference type="Proteomes" id="UP000053105">
    <property type="component" value="Unassembled WGS sequence"/>
</dbReference>
<dbReference type="AlphaFoldDB" id="A0A0N0BB86"/>
<dbReference type="GO" id="GO:0005886">
    <property type="term" value="C:plasma membrane"/>
    <property type="evidence" value="ECO:0007669"/>
    <property type="project" value="UniProtKB-SubCell"/>
</dbReference>
<dbReference type="EMBL" id="KQ438518">
    <property type="protein sequence ID" value="KOX67231.1"/>
    <property type="molecule type" value="Genomic_DNA"/>
</dbReference>
<dbReference type="PANTHER" id="PTHR21137">
    <property type="entry name" value="ODORANT RECEPTOR"/>
    <property type="match status" value="1"/>
</dbReference>
<name>A0A0N0BB86_9HYME</name>
<keyword evidence="8 11" id="KW-0675">Receptor</keyword>
<feature type="transmembrane region" description="Helical" evidence="10">
    <location>
        <begin position="218"/>
        <end position="237"/>
    </location>
</feature>
<keyword evidence="9" id="KW-0807">Transducer</keyword>
<evidence type="ECO:0000256" key="8">
    <source>
        <dbReference type="ARBA" id="ARBA00023170"/>
    </source>
</evidence>
<dbReference type="GO" id="GO:0007165">
    <property type="term" value="P:signal transduction"/>
    <property type="evidence" value="ECO:0007669"/>
    <property type="project" value="UniProtKB-KW"/>
</dbReference>
<dbReference type="PANTHER" id="PTHR21137:SF35">
    <property type="entry name" value="ODORANT RECEPTOR 19A-RELATED"/>
    <property type="match status" value="1"/>
</dbReference>
<keyword evidence="7 10" id="KW-0472">Membrane</keyword>
<accession>A0A0N0BB86</accession>
<evidence type="ECO:0000256" key="3">
    <source>
        <dbReference type="ARBA" id="ARBA00022606"/>
    </source>
</evidence>
<evidence type="ECO:0000256" key="6">
    <source>
        <dbReference type="ARBA" id="ARBA00022989"/>
    </source>
</evidence>
<dbReference type="STRING" id="166423.A0A0N0BB86"/>
<dbReference type="GO" id="GO:0004984">
    <property type="term" value="F:olfactory receptor activity"/>
    <property type="evidence" value="ECO:0007669"/>
    <property type="project" value="InterPro"/>
</dbReference>
<organism evidence="11 12">
    <name type="scientific">Melipona quadrifasciata</name>
    <dbReference type="NCBI Taxonomy" id="166423"/>
    <lineage>
        <taxon>Eukaryota</taxon>
        <taxon>Metazoa</taxon>
        <taxon>Ecdysozoa</taxon>
        <taxon>Arthropoda</taxon>
        <taxon>Hexapoda</taxon>
        <taxon>Insecta</taxon>
        <taxon>Pterygota</taxon>
        <taxon>Neoptera</taxon>
        <taxon>Endopterygota</taxon>
        <taxon>Hymenoptera</taxon>
        <taxon>Apocrita</taxon>
        <taxon>Aculeata</taxon>
        <taxon>Apoidea</taxon>
        <taxon>Anthophila</taxon>
        <taxon>Apidae</taxon>
        <taxon>Melipona</taxon>
    </lineage>
</organism>
<feature type="transmembrane region" description="Helical" evidence="10">
    <location>
        <begin position="144"/>
        <end position="162"/>
    </location>
</feature>
<dbReference type="GO" id="GO:0005549">
    <property type="term" value="F:odorant binding"/>
    <property type="evidence" value="ECO:0007669"/>
    <property type="project" value="InterPro"/>
</dbReference>
<feature type="transmembrane region" description="Helical" evidence="10">
    <location>
        <begin position="249"/>
        <end position="271"/>
    </location>
</feature>
<reference evidence="11 12" key="1">
    <citation type="submission" date="2015-07" db="EMBL/GenBank/DDBJ databases">
        <title>The genome of Melipona quadrifasciata.</title>
        <authorList>
            <person name="Pan H."/>
            <person name="Kapheim K."/>
        </authorList>
    </citation>
    <scope>NUCLEOTIDE SEQUENCE [LARGE SCALE GENOMIC DNA]</scope>
    <source>
        <strain evidence="11">0111107301</strain>
        <tissue evidence="11">Whole body</tissue>
    </source>
</reference>
<protein>
    <submittedName>
        <fullName evidence="11">Odorant receptor 49b</fullName>
    </submittedName>
</protein>
<gene>
    <name evidence="11" type="ORF">WN51_00066</name>
</gene>
<dbReference type="Pfam" id="PF02949">
    <property type="entry name" value="7tm_6"/>
    <property type="match status" value="1"/>
</dbReference>
<keyword evidence="12" id="KW-1185">Reference proteome</keyword>